<evidence type="ECO:0000313" key="10">
    <source>
        <dbReference type="Proteomes" id="UP000631312"/>
    </source>
</evidence>
<dbReference type="PANTHER" id="PTHR12131:SF1">
    <property type="entry name" value="ATP-DEPENDENT RNA HELICASE SUPV3L1, MITOCHONDRIAL-RELATED"/>
    <property type="match status" value="1"/>
</dbReference>
<feature type="compositionally biased region" description="Low complexity" evidence="5">
    <location>
        <begin position="242"/>
        <end position="252"/>
    </location>
</feature>
<dbReference type="SMART" id="SM00490">
    <property type="entry name" value="HELICc"/>
    <property type="match status" value="1"/>
</dbReference>
<keyword evidence="3" id="KW-0347">Helicase</keyword>
<comment type="caution">
    <text evidence="8">The sequence shown here is derived from an EMBL/GenBank/DDBJ whole genome shotgun (WGS) entry which is preliminary data.</text>
</comment>
<dbReference type="Proteomes" id="UP000631312">
    <property type="component" value="Unassembled WGS sequence"/>
</dbReference>
<accession>A0A7W7HMC3</accession>
<dbReference type="InterPro" id="IPR055206">
    <property type="entry name" value="DEXQc_SUV3"/>
</dbReference>
<dbReference type="InterPro" id="IPR014001">
    <property type="entry name" value="Helicase_ATP-bd"/>
</dbReference>
<evidence type="ECO:0000256" key="1">
    <source>
        <dbReference type="ARBA" id="ARBA00022741"/>
    </source>
</evidence>
<sequence length="881" mass="95162">MTTPDSRRLRPGFIDELGHLPPDCLVDDDTVRAILGDQGARALHRERQWQTAAGVIAAADLLRQHPDARPDTVVRYAQEATTGTRRMARRAQTKQERRQAVAAAKEALGDADPVGWDRVIAARPDVTGMVDRHRWCGRLPATIDRATAVAVVVDGPGRIGPIVPGPDERMDVKTVARLLGIPQAAVTALRVAAGRKATTHDLVDEWTVLANTDRVRFDATVAQARTDLPELRRQARQRRAEAAQAGQAQREQAQAEKDRIAAVRARLGLPADVRYPAEVGTSDVAIVLGLSEGQVRTAFQAGRLPAQQKTVRTDYGRQDRWYVDVDKLAAVVADQPDWLAKALARRGTAAAAAATRAAVQQQSREAERAALAAAAAAVRIRAPVRRTTPESVVAHLGPTNSGKTHDALALLAERRSGVYVAPLRMLVLEAYERLCAVLGPETVGYVTGEGSQNPHAAVVCCTPECAPRAPMDTLVIDEVHWLADPERGWAWTRLLAGADVTHLRLCGAPEAEPLLRQIFADRITVTRHARLAALRFADAVTIPTIPSRSLLVSFSRRSVLSLAREAAAGSGMRVSALYGAMPPAARRDVIARFIDGDLDVLSVTDVIGHGVNLPADHVIFAETEKFDGLQRRALHVWEVAQIAGRAGRYGMSDTGTVRWLRTAALTVSPRLVAAGTHAAAGLRPSDLTVANGTLRPVFADLGTDDPEHLVRHLTAWTHAATTELAAHPWLRVHPTGPVNARIGGLGQHRRAGLGAERTWQIANLPVDSPAAIDTFADAVAFGTRIHLPALGEVQTLRLEDAEATARWARECLVFTEAFGDIGGISHRQAADIEHAASARVTALLPRAVTENRYGRCASCGKECPPWFDNCDNCHHSYDGWV</sequence>
<evidence type="ECO:0000259" key="6">
    <source>
        <dbReference type="PROSITE" id="PS51194"/>
    </source>
</evidence>
<keyword evidence="2" id="KW-0378">Hydrolase</keyword>
<reference evidence="7 10" key="2">
    <citation type="submission" date="2021-01" db="EMBL/GenBank/DDBJ databases">
        <title>Whole genome shotgun sequence of Actinoplanes lobatus NBRC 12513.</title>
        <authorList>
            <person name="Komaki H."/>
            <person name="Tamura T."/>
        </authorList>
    </citation>
    <scope>NUCLEOTIDE SEQUENCE [LARGE SCALE GENOMIC DNA]</scope>
    <source>
        <strain evidence="7 10">NBRC 12513</strain>
    </source>
</reference>
<reference evidence="8 9" key="1">
    <citation type="submission" date="2020-08" db="EMBL/GenBank/DDBJ databases">
        <title>Sequencing the genomes of 1000 actinobacteria strains.</title>
        <authorList>
            <person name="Klenk H.-P."/>
        </authorList>
    </citation>
    <scope>NUCLEOTIDE SEQUENCE [LARGE SCALE GENOMIC DNA]</scope>
    <source>
        <strain evidence="8 9">DSM 43150</strain>
    </source>
</reference>
<dbReference type="Pfam" id="PF22527">
    <property type="entry name" value="DEXQc_Suv3"/>
    <property type="match status" value="1"/>
</dbReference>
<dbReference type="Gene3D" id="3.40.50.300">
    <property type="entry name" value="P-loop containing nucleotide triphosphate hydrolases"/>
    <property type="match status" value="2"/>
</dbReference>
<keyword evidence="4" id="KW-0067">ATP-binding</keyword>
<dbReference type="SMART" id="SM00487">
    <property type="entry name" value="DEXDc"/>
    <property type="match status" value="1"/>
</dbReference>
<dbReference type="InterPro" id="IPR001650">
    <property type="entry name" value="Helicase_C-like"/>
</dbReference>
<dbReference type="GO" id="GO:0016787">
    <property type="term" value="F:hydrolase activity"/>
    <property type="evidence" value="ECO:0007669"/>
    <property type="project" value="UniProtKB-KW"/>
</dbReference>
<evidence type="ECO:0000313" key="9">
    <source>
        <dbReference type="Proteomes" id="UP000590511"/>
    </source>
</evidence>
<keyword evidence="10" id="KW-1185">Reference proteome</keyword>
<dbReference type="GO" id="GO:0004386">
    <property type="term" value="F:helicase activity"/>
    <property type="evidence" value="ECO:0007669"/>
    <property type="project" value="UniProtKB-KW"/>
</dbReference>
<dbReference type="PROSITE" id="PS51194">
    <property type="entry name" value="HELICASE_CTER"/>
    <property type="match status" value="1"/>
</dbReference>
<name>A0A7W7HMC3_9ACTN</name>
<evidence type="ECO:0000313" key="7">
    <source>
        <dbReference type="EMBL" id="GIE42976.1"/>
    </source>
</evidence>
<dbReference type="InterPro" id="IPR050699">
    <property type="entry name" value="RNA-DNA_Helicase"/>
</dbReference>
<evidence type="ECO:0000256" key="3">
    <source>
        <dbReference type="ARBA" id="ARBA00022806"/>
    </source>
</evidence>
<dbReference type="EMBL" id="BOMP01000099">
    <property type="protein sequence ID" value="GIE42976.1"/>
    <property type="molecule type" value="Genomic_DNA"/>
</dbReference>
<dbReference type="PANTHER" id="PTHR12131">
    <property type="entry name" value="ATP-DEPENDENT RNA AND DNA HELICASE"/>
    <property type="match status" value="1"/>
</dbReference>
<dbReference type="SUPFAM" id="SSF52540">
    <property type="entry name" value="P-loop containing nucleoside triphosphate hydrolases"/>
    <property type="match status" value="1"/>
</dbReference>
<dbReference type="EMBL" id="JACHNC010000001">
    <property type="protein sequence ID" value="MBB4753163.1"/>
    <property type="molecule type" value="Genomic_DNA"/>
</dbReference>
<dbReference type="Proteomes" id="UP000590511">
    <property type="component" value="Unassembled WGS sequence"/>
</dbReference>
<dbReference type="GO" id="GO:0005524">
    <property type="term" value="F:ATP binding"/>
    <property type="evidence" value="ECO:0007669"/>
    <property type="project" value="UniProtKB-KW"/>
</dbReference>
<dbReference type="RefSeq" id="WP_188124896.1">
    <property type="nucleotide sequence ID" value="NZ_BOMP01000099.1"/>
</dbReference>
<proteinExistence type="predicted"/>
<protein>
    <recommendedName>
        <fullName evidence="6">Helicase C-terminal domain-containing protein</fullName>
    </recommendedName>
</protein>
<dbReference type="InterPro" id="IPR027417">
    <property type="entry name" value="P-loop_NTPase"/>
</dbReference>
<feature type="region of interest" description="Disordered" evidence="5">
    <location>
        <begin position="238"/>
        <end position="257"/>
    </location>
</feature>
<evidence type="ECO:0000256" key="4">
    <source>
        <dbReference type="ARBA" id="ARBA00022840"/>
    </source>
</evidence>
<gene>
    <name evidence="7" type="ORF">Alo02nite_58740</name>
    <name evidence="8" type="ORF">BJ964_007324</name>
</gene>
<evidence type="ECO:0000256" key="2">
    <source>
        <dbReference type="ARBA" id="ARBA00022801"/>
    </source>
</evidence>
<evidence type="ECO:0000313" key="8">
    <source>
        <dbReference type="EMBL" id="MBB4753163.1"/>
    </source>
</evidence>
<keyword evidence="1" id="KW-0547">Nucleotide-binding</keyword>
<dbReference type="AlphaFoldDB" id="A0A7W7HMC3"/>
<organism evidence="8 9">
    <name type="scientific">Actinoplanes lobatus</name>
    <dbReference type="NCBI Taxonomy" id="113568"/>
    <lineage>
        <taxon>Bacteria</taxon>
        <taxon>Bacillati</taxon>
        <taxon>Actinomycetota</taxon>
        <taxon>Actinomycetes</taxon>
        <taxon>Micromonosporales</taxon>
        <taxon>Micromonosporaceae</taxon>
        <taxon>Actinoplanes</taxon>
    </lineage>
</organism>
<dbReference type="Pfam" id="PF00271">
    <property type="entry name" value="Helicase_C"/>
    <property type="match status" value="1"/>
</dbReference>
<feature type="domain" description="Helicase C-terminal" evidence="6">
    <location>
        <begin position="535"/>
        <end position="690"/>
    </location>
</feature>
<evidence type="ECO:0000256" key="5">
    <source>
        <dbReference type="SAM" id="MobiDB-lite"/>
    </source>
</evidence>